<evidence type="ECO:0000256" key="1">
    <source>
        <dbReference type="ARBA" id="ARBA00004225"/>
    </source>
</evidence>
<dbReference type="GO" id="GO:0006784">
    <property type="term" value="P:heme A biosynthetic process"/>
    <property type="evidence" value="ECO:0007669"/>
    <property type="project" value="TreeGrafter"/>
</dbReference>
<feature type="transmembrane region" description="Helical" evidence="12">
    <location>
        <begin position="256"/>
        <end position="277"/>
    </location>
</feature>
<proteinExistence type="inferred from homology"/>
<dbReference type="InterPro" id="IPR016315">
    <property type="entry name" value="Protohaem_IX_farnesylTrfase_mt"/>
</dbReference>
<dbReference type="OrthoDB" id="5211at2759"/>
<dbReference type="STRING" id="47428.A0A284QUA9"/>
<dbReference type="HAMAP" id="MF_00154">
    <property type="entry name" value="CyoE_CtaB"/>
    <property type="match status" value="1"/>
</dbReference>
<evidence type="ECO:0000256" key="11">
    <source>
        <dbReference type="PIRNR" id="PIRNR001773"/>
    </source>
</evidence>
<keyword evidence="14" id="KW-1185">Reference proteome</keyword>
<dbReference type="GO" id="GO:0031966">
    <property type="term" value="C:mitochondrial membrane"/>
    <property type="evidence" value="ECO:0007669"/>
    <property type="project" value="UniProtKB-SubCell"/>
</dbReference>
<comment type="subcellular location">
    <subcellularLocation>
        <location evidence="1">Mitochondrion membrane</location>
        <topology evidence="1">Multi-pass membrane protein</topology>
    </subcellularLocation>
</comment>
<evidence type="ECO:0000256" key="6">
    <source>
        <dbReference type="ARBA" id="ARBA00022989"/>
    </source>
</evidence>
<feature type="transmembrane region" description="Helical" evidence="12">
    <location>
        <begin position="175"/>
        <end position="194"/>
    </location>
</feature>
<dbReference type="InterPro" id="IPR006369">
    <property type="entry name" value="Protohaem_IX_farnesylTrfase"/>
</dbReference>
<dbReference type="GO" id="GO:0008495">
    <property type="term" value="F:protoheme IX farnesyltransferase activity"/>
    <property type="evidence" value="ECO:0007669"/>
    <property type="project" value="InterPro"/>
</dbReference>
<dbReference type="InterPro" id="IPR000537">
    <property type="entry name" value="UbiA_prenyltransferase"/>
</dbReference>
<keyword evidence="8 11" id="KW-0350">Heme biosynthesis</keyword>
<dbReference type="FunFam" id="1.10.357.140:FF:000004">
    <property type="entry name" value="Protoheme IX farnesyltransferase, mitochondrial"/>
    <property type="match status" value="1"/>
</dbReference>
<evidence type="ECO:0000256" key="10">
    <source>
        <dbReference type="ARBA" id="ARBA00030253"/>
    </source>
</evidence>
<evidence type="ECO:0000256" key="12">
    <source>
        <dbReference type="SAM" id="Phobius"/>
    </source>
</evidence>
<dbReference type="PROSITE" id="PS00943">
    <property type="entry name" value="UBIA"/>
    <property type="match status" value="1"/>
</dbReference>
<feature type="transmembrane region" description="Helical" evidence="12">
    <location>
        <begin position="203"/>
        <end position="225"/>
    </location>
</feature>
<protein>
    <recommendedName>
        <fullName evidence="2 11">Protoheme IX farnesyltransferase, mitochondrial</fullName>
        <ecNumber evidence="11">2.5.1.-</ecNumber>
    </recommendedName>
    <alternativeName>
        <fullName evidence="10 11">Heme O synthase</fullName>
    </alternativeName>
</protein>
<evidence type="ECO:0000256" key="9">
    <source>
        <dbReference type="ARBA" id="ARBA00023136"/>
    </source>
</evidence>
<keyword evidence="3 11" id="KW-0808">Transferase</keyword>
<keyword evidence="9 11" id="KW-0472">Membrane</keyword>
<evidence type="ECO:0000256" key="2">
    <source>
        <dbReference type="ARBA" id="ARBA00016335"/>
    </source>
</evidence>
<dbReference type="InterPro" id="IPR030470">
    <property type="entry name" value="UbiA_prenylTrfase_CS"/>
</dbReference>
<dbReference type="AlphaFoldDB" id="A0A284QUA9"/>
<reference evidence="14" key="1">
    <citation type="journal article" date="2017" name="Nat. Ecol. Evol.">
        <title>Genome expansion and lineage-specific genetic innovations in the forest pathogenic fungi Armillaria.</title>
        <authorList>
            <person name="Sipos G."/>
            <person name="Prasanna A.N."/>
            <person name="Walter M.C."/>
            <person name="O'Connor E."/>
            <person name="Balint B."/>
            <person name="Krizsan K."/>
            <person name="Kiss B."/>
            <person name="Hess J."/>
            <person name="Varga T."/>
            <person name="Slot J."/>
            <person name="Riley R."/>
            <person name="Boka B."/>
            <person name="Rigling D."/>
            <person name="Barry K."/>
            <person name="Lee J."/>
            <person name="Mihaltcheva S."/>
            <person name="LaButti K."/>
            <person name="Lipzen A."/>
            <person name="Waldron R."/>
            <person name="Moloney N.M."/>
            <person name="Sperisen C."/>
            <person name="Kredics L."/>
            <person name="Vagvoelgyi C."/>
            <person name="Patrignani A."/>
            <person name="Fitzpatrick D."/>
            <person name="Nagy I."/>
            <person name="Doyle S."/>
            <person name="Anderson J.B."/>
            <person name="Grigoriev I.V."/>
            <person name="Gueldener U."/>
            <person name="Muensterkoetter M."/>
            <person name="Nagy L.G."/>
        </authorList>
    </citation>
    <scope>NUCLEOTIDE SEQUENCE [LARGE SCALE GENOMIC DNA]</scope>
    <source>
        <strain evidence="14">C18/9</strain>
    </source>
</reference>
<feature type="transmembrane region" description="Helical" evidence="12">
    <location>
        <begin position="298"/>
        <end position="318"/>
    </location>
</feature>
<keyword evidence="6 12" id="KW-1133">Transmembrane helix</keyword>
<evidence type="ECO:0000313" key="14">
    <source>
        <dbReference type="Proteomes" id="UP000219338"/>
    </source>
</evidence>
<dbReference type="EMBL" id="FUEG01000002">
    <property type="protein sequence ID" value="SJK99981.1"/>
    <property type="molecule type" value="Genomic_DNA"/>
</dbReference>
<dbReference type="PANTHER" id="PTHR43448:SF2">
    <property type="entry name" value="PROTOHEME IX FARNESYLTRANSFERASE, MITOCHONDRIAL"/>
    <property type="match status" value="1"/>
</dbReference>
<evidence type="ECO:0000256" key="8">
    <source>
        <dbReference type="ARBA" id="ARBA00023133"/>
    </source>
</evidence>
<feature type="transmembrane region" description="Helical" evidence="12">
    <location>
        <begin position="147"/>
        <end position="169"/>
    </location>
</feature>
<keyword evidence="7 11" id="KW-0496">Mitochondrion</keyword>
<evidence type="ECO:0000256" key="7">
    <source>
        <dbReference type="ARBA" id="ARBA00023128"/>
    </source>
</evidence>
<evidence type="ECO:0000256" key="5">
    <source>
        <dbReference type="ARBA" id="ARBA00022946"/>
    </source>
</evidence>
<keyword evidence="4 12" id="KW-0812">Transmembrane</keyword>
<name>A0A284QUA9_ARMOS</name>
<comment type="function">
    <text evidence="11">Converts protoheme IX and farnesyl diphosphate to heme O.</text>
</comment>
<dbReference type="PANTHER" id="PTHR43448">
    <property type="entry name" value="PROTOHEME IX FARNESYLTRANSFERASE, MITOCHONDRIAL"/>
    <property type="match status" value="1"/>
</dbReference>
<evidence type="ECO:0000256" key="4">
    <source>
        <dbReference type="ARBA" id="ARBA00022692"/>
    </source>
</evidence>
<accession>A0A284QUA9</accession>
<sequence length="407" mass="44557">MWLAACTGRRYTSTVANAAFSSYFFHNGQWLASKSTARSRPQLLRLNQPVSPRVPTAAFKKVEISSPSQLLGLYAQLSKPHLSILVCLTAMGGVALSPLPTTVPTLLSTAIGTALCASSANALNMLQEVPFDAQMARTQSRPLVRKVISPLHATIFAVTTGVAGPALLWTMVNPTTAILGLSNIVLYAGIYTWMKRKSIWNTWVGAIVGAIPPAMGWTACGGQLFPSISSFPLFLPEFLSSSPVDISVLDSPLAPFVLPMLLFSWQFPHFNSLSYFVRGSYAQAGYRMLSVLDPRKNALVALRHAILLTSICSILVPLSGLTTWAFAFTSLPPNLVCVQAAWKWWQQGGEKQARVVFRHSLWYLPLILGLMMVHKQGVDWLQWIGVREKKKETVDTNLSLNAVNARS</sequence>
<evidence type="ECO:0000256" key="3">
    <source>
        <dbReference type="ARBA" id="ARBA00022679"/>
    </source>
</evidence>
<dbReference type="PIRSF" id="PIRSF001773">
    <property type="entry name" value="COX10"/>
    <property type="match status" value="1"/>
</dbReference>
<dbReference type="Gene3D" id="1.10.357.140">
    <property type="entry name" value="UbiA prenyltransferase"/>
    <property type="match status" value="1"/>
</dbReference>
<dbReference type="InterPro" id="IPR044878">
    <property type="entry name" value="UbiA_sf"/>
</dbReference>
<dbReference type="OMA" id="TKPGIIM"/>
<evidence type="ECO:0000313" key="13">
    <source>
        <dbReference type="EMBL" id="SJK99981.1"/>
    </source>
</evidence>
<keyword evidence="5" id="KW-0809">Transit peptide</keyword>
<organism evidence="13 14">
    <name type="scientific">Armillaria ostoyae</name>
    <name type="common">Armillaria root rot fungus</name>
    <dbReference type="NCBI Taxonomy" id="47428"/>
    <lineage>
        <taxon>Eukaryota</taxon>
        <taxon>Fungi</taxon>
        <taxon>Dikarya</taxon>
        <taxon>Basidiomycota</taxon>
        <taxon>Agaricomycotina</taxon>
        <taxon>Agaricomycetes</taxon>
        <taxon>Agaricomycetidae</taxon>
        <taxon>Agaricales</taxon>
        <taxon>Marasmiineae</taxon>
        <taxon>Physalacriaceae</taxon>
        <taxon>Armillaria</taxon>
    </lineage>
</organism>
<dbReference type="Pfam" id="PF01040">
    <property type="entry name" value="UbiA"/>
    <property type="match status" value="1"/>
</dbReference>
<gene>
    <name evidence="13" type="ORF">ARMOST_03292</name>
</gene>
<dbReference type="Proteomes" id="UP000219338">
    <property type="component" value="Unassembled WGS sequence"/>
</dbReference>
<comment type="similarity">
    <text evidence="11">Belongs to the ubiA prenyltransferase family.</text>
</comment>
<dbReference type="EC" id="2.5.1.-" evidence="11"/>
<dbReference type="CDD" id="cd13957">
    <property type="entry name" value="PT_UbiA_Cox10"/>
    <property type="match status" value="1"/>
</dbReference>